<keyword evidence="2" id="KW-0472">Membrane</keyword>
<comment type="caution">
    <text evidence="4">The sequence shown here is derived from an EMBL/GenBank/DDBJ whole genome shotgun (WGS) entry which is preliminary data.</text>
</comment>
<evidence type="ECO:0000256" key="2">
    <source>
        <dbReference type="SAM" id="Phobius"/>
    </source>
</evidence>
<dbReference type="Pfam" id="PF03544">
    <property type="entry name" value="TonB_C"/>
    <property type="match status" value="1"/>
</dbReference>
<dbReference type="Gene3D" id="3.30.1150.10">
    <property type="match status" value="1"/>
</dbReference>
<accession>A0A3D9FF47</accession>
<evidence type="ECO:0000313" key="4">
    <source>
        <dbReference type="EMBL" id="RED16278.1"/>
    </source>
</evidence>
<reference evidence="4 5" key="1">
    <citation type="submission" date="2018-07" db="EMBL/GenBank/DDBJ databases">
        <title>Genomic Encyclopedia of Type Strains, Phase IV (KMG-IV): sequencing the most valuable type-strain genomes for metagenomic binning, comparative biology and taxonomic classification.</title>
        <authorList>
            <person name="Goeker M."/>
        </authorList>
    </citation>
    <scope>NUCLEOTIDE SEQUENCE [LARGE SCALE GENOMIC DNA]</scope>
    <source>
        <strain evidence="4 5">DSM 26725</strain>
    </source>
</reference>
<dbReference type="EMBL" id="QRDP01000004">
    <property type="protein sequence ID" value="RED16278.1"/>
    <property type="molecule type" value="Genomic_DNA"/>
</dbReference>
<feature type="compositionally biased region" description="Low complexity" evidence="1">
    <location>
        <begin position="408"/>
        <end position="436"/>
    </location>
</feature>
<dbReference type="Pfam" id="PF13676">
    <property type="entry name" value="TIR_2"/>
    <property type="match status" value="1"/>
</dbReference>
<dbReference type="SUPFAM" id="SSF52200">
    <property type="entry name" value="Toll/Interleukin receptor TIR domain"/>
    <property type="match status" value="1"/>
</dbReference>
<evidence type="ECO:0000259" key="3">
    <source>
        <dbReference type="PROSITE" id="PS50104"/>
    </source>
</evidence>
<feature type="domain" description="TIR" evidence="3">
    <location>
        <begin position="12"/>
        <end position="145"/>
    </location>
</feature>
<keyword evidence="2" id="KW-1133">Transmembrane helix</keyword>
<keyword evidence="5" id="KW-1185">Reference proteome</keyword>
<dbReference type="SUPFAM" id="SSF74653">
    <property type="entry name" value="TolA/TonB C-terminal domain"/>
    <property type="match status" value="1"/>
</dbReference>
<evidence type="ECO:0000313" key="5">
    <source>
        <dbReference type="Proteomes" id="UP000256310"/>
    </source>
</evidence>
<protein>
    <submittedName>
        <fullName evidence="4">TonB-like protein</fullName>
    </submittedName>
</protein>
<dbReference type="PROSITE" id="PS50104">
    <property type="entry name" value="TIR"/>
    <property type="match status" value="1"/>
</dbReference>
<evidence type="ECO:0000256" key="1">
    <source>
        <dbReference type="SAM" id="MobiDB-lite"/>
    </source>
</evidence>
<dbReference type="Gene3D" id="3.40.50.10140">
    <property type="entry name" value="Toll/interleukin-1 receptor homology (TIR) domain"/>
    <property type="match status" value="1"/>
</dbReference>
<organism evidence="4 5">
    <name type="scientific">Parasphingopyxis lamellibrachiae</name>
    <dbReference type="NCBI Taxonomy" id="680125"/>
    <lineage>
        <taxon>Bacteria</taxon>
        <taxon>Pseudomonadati</taxon>
        <taxon>Pseudomonadota</taxon>
        <taxon>Alphaproteobacteria</taxon>
        <taxon>Sphingomonadales</taxon>
        <taxon>Sphingomonadaceae</taxon>
        <taxon>Parasphingopyxis</taxon>
    </lineage>
</organism>
<feature type="region of interest" description="Disordered" evidence="1">
    <location>
        <begin position="161"/>
        <end position="254"/>
    </location>
</feature>
<dbReference type="GO" id="GO:0055085">
    <property type="term" value="P:transmembrane transport"/>
    <property type="evidence" value="ECO:0007669"/>
    <property type="project" value="InterPro"/>
</dbReference>
<dbReference type="InterPro" id="IPR000157">
    <property type="entry name" value="TIR_dom"/>
</dbReference>
<dbReference type="InterPro" id="IPR037682">
    <property type="entry name" value="TonB_C"/>
</dbReference>
<proteinExistence type="predicted"/>
<feature type="transmembrane region" description="Helical" evidence="2">
    <location>
        <begin position="259"/>
        <end position="279"/>
    </location>
</feature>
<dbReference type="GO" id="GO:0007165">
    <property type="term" value="P:signal transduction"/>
    <property type="evidence" value="ECO:0007669"/>
    <property type="project" value="InterPro"/>
</dbReference>
<gene>
    <name evidence="4" type="ORF">DFR46_1299</name>
</gene>
<dbReference type="AlphaFoldDB" id="A0A3D9FF47"/>
<dbReference type="RefSeq" id="WP_116235699.1">
    <property type="nucleotide sequence ID" value="NZ_QRDP01000004.1"/>
</dbReference>
<feature type="compositionally biased region" description="Pro residues" evidence="1">
    <location>
        <begin position="220"/>
        <end position="229"/>
    </location>
</feature>
<dbReference type="OrthoDB" id="7585155at2"/>
<feature type="region of interest" description="Disordered" evidence="1">
    <location>
        <begin position="377"/>
        <end position="460"/>
    </location>
</feature>
<keyword evidence="2" id="KW-0812">Transmembrane</keyword>
<feature type="compositionally biased region" description="Acidic residues" evidence="1">
    <location>
        <begin position="179"/>
        <end position="189"/>
    </location>
</feature>
<sequence length="542" mass="58251">MGAEGADTSGQRRPVAFISHHSSQVETARQLKKVLGSNGVDGWMAPDDIDPGRPFDQAIIEQVRRSDLIILLFCSRSDQSRHVKRELMMAENGDKLIFPVRLENIDAEGLAYWLNDYQWIDWFDRRDDTIQRMIDTIKRIVAMSVAKEQAGEPVASAIVPPPEESAVASPPAVPPVPPEETESEKESETEPVAADIGVPSVVPPTPPAEQSPAQATAKLPEPPDTPDQPSPLKVAPVASGRAAPGDGEAGGNPPNRKTMMVIGAAVLAIVVILLLFFFLSGGESGEEAENSVLSPSVDCANTDLASHGIICASEALRSRESELSDLYEAVLTQADGQQRIALQQGYAAYQARRDECRTAACVATVYDAREGELGQYDLPVEADPDPAAEEDQSEEAAPEMQVPESPGETAPAERTPAAERPTTPVETRPAETRPAAQPDPPRTTRTTPPEPIGNPGNWVRASDYPANILRNGEEGTSRFQVRVGANGVPTACFTIGSSGHFQLDARACNMVMSRGRFRPGRDASGNPVAGLYSGSYRWRAPR</sequence>
<feature type="compositionally biased region" description="Acidic residues" evidence="1">
    <location>
        <begin position="380"/>
        <end position="397"/>
    </location>
</feature>
<name>A0A3D9FF47_9SPHN</name>
<dbReference type="InterPro" id="IPR035897">
    <property type="entry name" value="Toll_tir_struct_dom_sf"/>
</dbReference>
<dbReference type="Proteomes" id="UP000256310">
    <property type="component" value="Unassembled WGS sequence"/>
</dbReference>